<evidence type="ECO:0000256" key="2">
    <source>
        <dbReference type="SAM" id="MobiDB-lite"/>
    </source>
</evidence>
<dbReference type="GO" id="GO:0008168">
    <property type="term" value="F:methyltransferase activity"/>
    <property type="evidence" value="ECO:0007669"/>
    <property type="project" value="TreeGrafter"/>
</dbReference>
<dbReference type="Proteomes" id="UP001392437">
    <property type="component" value="Unassembled WGS sequence"/>
</dbReference>
<evidence type="ECO:0000256" key="1">
    <source>
        <dbReference type="ARBA" id="ARBA00038158"/>
    </source>
</evidence>
<name>A0AAW0QGV5_9PEZI</name>
<dbReference type="CDD" id="cd02440">
    <property type="entry name" value="AdoMet_MTases"/>
    <property type="match status" value="1"/>
</dbReference>
<dbReference type="Gene3D" id="3.40.50.150">
    <property type="entry name" value="Vaccinia Virus protein VP39"/>
    <property type="match status" value="1"/>
</dbReference>
<dbReference type="Pfam" id="PF13489">
    <property type="entry name" value="Methyltransf_23"/>
    <property type="match status" value="1"/>
</dbReference>
<organism evidence="3 4">
    <name type="scientific">Apiospora kogelbergensis</name>
    <dbReference type="NCBI Taxonomy" id="1337665"/>
    <lineage>
        <taxon>Eukaryota</taxon>
        <taxon>Fungi</taxon>
        <taxon>Dikarya</taxon>
        <taxon>Ascomycota</taxon>
        <taxon>Pezizomycotina</taxon>
        <taxon>Sordariomycetes</taxon>
        <taxon>Xylariomycetidae</taxon>
        <taxon>Amphisphaeriales</taxon>
        <taxon>Apiosporaceae</taxon>
        <taxon>Apiospora</taxon>
    </lineage>
</organism>
<keyword evidence="4" id="KW-1185">Reference proteome</keyword>
<feature type="region of interest" description="Disordered" evidence="2">
    <location>
        <begin position="76"/>
        <end position="115"/>
    </location>
</feature>
<dbReference type="PANTHER" id="PTHR43591">
    <property type="entry name" value="METHYLTRANSFERASE"/>
    <property type="match status" value="1"/>
</dbReference>
<gene>
    <name evidence="3" type="ORF">PG999_010807</name>
</gene>
<dbReference type="EMBL" id="JAQQWP010000009">
    <property type="protein sequence ID" value="KAK8100433.1"/>
    <property type="molecule type" value="Genomic_DNA"/>
</dbReference>
<comment type="caution">
    <text evidence="3">The sequence shown here is derived from an EMBL/GenBank/DDBJ whole genome shotgun (WGS) entry which is preliminary data.</text>
</comment>
<dbReference type="AlphaFoldDB" id="A0AAW0QGV5"/>
<sequence>MEHDTEAKSTTSNDAMSLGGSSSRSQQFHVPLLLSEMVQSNDGNGTCIPAYRLPPSDSRGVEAETAATGSIAAASFCDNSTENPEGDSTAAGPSSKNSHTTTSTEPPAVPRVGPGSLEEVEGAVDEHGFTCVLTESGLPRWSTGSSITPESSVLDESGRFYHGYKDGKYLIPNDAEEQDRLDFQHAALTLLLNGNLFLAPLSQVPETVLDVATGTGIWAIEFAEQFPSSTIMGTDLSPIQPQHTPPNCTFIVEDSEEEWLFRQDPSHMPEADADADAPSATPNLSLTFDYIHLRLVVTCFNDPKIVMKHAYNSLNPGGWIEYQDTVLDMGQQNPNYRGDAARRYFHACQKGALTVGRDILSPKNYKTWLEETGCNFRYTSLTLFMCHLTYLLTLCFKIKVVDVHERILLLPFSPWHPHPLLKEVGEYFLRNSYEGARGFGWKMLRASGLSVEQTEALVAEVRKEALDRDNHSYLLFYDVCGRKPYEWEVPDTKANNHDK</sequence>
<feature type="compositionally biased region" description="Polar residues" evidence="2">
    <location>
        <begin position="91"/>
        <end position="105"/>
    </location>
</feature>
<protein>
    <recommendedName>
        <fullName evidence="5">Methyltransferase domain-containing protein</fullName>
    </recommendedName>
</protein>
<evidence type="ECO:0000313" key="3">
    <source>
        <dbReference type="EMBL" id="KAK8100433.1"/>
    </source>
</evidence>
<proteinExistence type="inferred from homology"/>
<comment type="similarity">
    <text evidence="1">Belongs to the methyltransferase superfamily. LaeA methyltransferase family.</text>
</comment>
<dbReference type="InterPro" id="IPR029063">
    <property type="entry name" value="SAM-dependent_MTases_sf"/>
</dbReference>
<dbReference type="SUPFAM" id="SSF53335">
    <property type="entry name" value="S-adenosyl-L-methionine-dependent methyltransferases"/>
    <property type="match status" value="1"/>
</dbReference>
<feature type="region of interest" description="Disordered" evidence="2">
    <location>
        <begin position="1"/>
        <end position="24"/>
    </location>
</feature>
<reference evidence="3 4" key="1">
    <citation type="submission" date="2023-01" db="EMBL/GenBank/DDBJ databases">
        <title>Analysis of 21 Apiospora genomes using comparative genomics revels a genus with tremendous synthesis potential of carbohydrate active enzymes and secondary metabolites.</title>
        <authorList>
            <person name="Sorensen T."/>
        </authorList>
    </citation>
    <scope>NUCLEOTIDE SEQUENCE [LARGE SCALE GENOMIC DNA]</scope>
    <source>
        <strain evidence="3 4">CBS 117206</strain>
    </source>
</reference>
<evidence type="ECO:0000313" key="4">
    <source>
        <dbReference type="Proteomes" id="UP001392437"/>
    </source>
</evidence>
<accession>A0AAW0QGV5</accession>
<feature type="compositionally biased region" description="Polar residues" evidence="2">
    <location>
        <begin position="8"/>
        <end position="24"/>
    </location>
</feature>
<evidence type="ECO:0008006" key="5">
    <source>
        <dbReference type="Google" id="ProtNLM"/>
    </source>
</evidence>
<dbReference type="PANTHER" id="PTHR43591:SF102">
    <property type="entry name" value="S-ADENOSYL-L-METHIONINE-DEPENDENT METHYLTRANSFERASE"/>
    <property type="match status" value="1"/>
</dbReference>